<dbReference type="RefSeq" id="WP_188628315.1">
    <property type="nucleotide sequence ID" value="NZ_BMKE01000002.1"/>
</dbReference>
<comment type="caution">
    <text evidence="1">The sequence shown here is derived from an EMBL/GenBank/DDBJ whole genome shotgun (WGS) entry which is preliminary data.</text>
</comment>
<accession>A0ABQ1IEE4</accession>
<dbReference type="Proteomes" id="UP000646152">
    <property type="component" value="Unassembled WGS sequence"/>
</dbReference>
<sequence>MLKRRRTLLKQRKASAWSPRRKILMQDVRRKILRRNNAYFLAEQATLEQAS</sequence>
<name>A0ABQ1IEE4_9GAMM</name>
<proteinExistence type="predicted"/>
<reference evidence="2" key="1">
    <citation type="journal article" date="2019" name="Int. J. Syst. Evol. Microbiol.">
        <title>The Global Catalogue of Microorganisms (GCM) 10K type strain sequencing project: providing services to taxonomists for standard genome sequencing and annotation.</title>
        <authorList>
            <consortium name="The Broad Institute Genomics Platform"/>
            <consortium name="The Broad Institute Genome Sequencing Center for Infectious Disease"/>
            <person name="Wu L."/>
            <person name="Ma J."/>
        </authorList>
    </citation>
    <scope>NUCLEOTIDE SEQUENCE [LARGE SCALE GENOMIC DNA]</scope>
    <source>
        <strain evidence="2">CGMCC 1.15923</strain>
    </source>
</reference>
<organism evidence="1 2">
    <name type="scientific">Oceanisphaera marina</name>
    <dbReference type="NCBI Taxonomy" id="2017550"/>
    <lineage>
        <taxon>Bacteria</taxon>
        <taxon>Pseudomonadati</taxon>
        <taxon>Pseudomonadota</taxon>
        <taxon>Gammaproteobacteria</taxon>
        <taxon>Aeromonadales</taxon>
        <taxon>Aeromonadaceae</taxon>
        <taxon>Oceanisphaera</taxon>
    </lineage>
</organism>
<dbReference type="EMBL" id="BMKE01000002">
    <property type="protein sequence ID" value="GGB33275.1"/>
    <property type="molecule type" value="Genomic_DNA"/>
</dbReference>
<evidence type="ECO:0000313" key="1">
    <source>
        <dbReference type="EMBL" id="GGB33275.1"/>
    </source>
</evidence>
<protein>
    <recommendedName>
        <fullName evidence="3">Transposase</fullName>
    </recommendedName>
</protein>
<evidence type="ECO:0008006" key="3">
    <source>
        <dbReference type="Google" id="ProtNLM"/>
    </source>
</evidence>
<keyword evidence="2" id="KW-1185">Reference proteome</keyword>
<evidence type="ECO:0000313" key="2">
    <source>
        <dbReference type="Proteomes" id="UP000646152"/>
    </source>
</evidence>
<gene>
    <name evidence="1" type="ORF">GCM10011502_02900</name>
</gene>